<dbReference type="GO" id="GO:0022904">
    <property type="term" value="P:respiratory electron transport chain"/>
    <property type="evidence" value="ECO:0007669"/>
    <property type="project" value="InterPro"/>
</dbReference>
<evidence type="ECO:0000256" key="4">
    <source>
        <dbReference type="ARBA" id="ARBA00022475"/>
    </source>
</evidence>
<dbReference type="Gene3D" id="1.20.950.20">
    <property type="entry name" value="Transmembrane di-heme cytochromes, Chain C"/>
    <property type="match status" value="1"/>
</dbReference>
<evidence type="ECO:0000313" key="16">
    <source>
        <dbReference type="Proteomes" id="UP000219494"/>
    </source>
</evidence>
<keyword evidence="9 13" id="KW-1133">Transmembrane helix</keyword>
<keyword evidence="11 13" id="KW-0472">Membrane</keyword>
<organism evidence="15 16">
    <name type="scientific">Sphingomonas guangdongensis</name>
    <dbReference type="NCBI Taxonomy" id="1141890"/>
    <lineage>
        <taxon>Bacteria</taxon>
        <taxon>Pseudomonadati</taxon>
        <taxon>Pseudomonadota</taxon>
        <taxon>Alphaproteobacteria</taxon>
        <taxon>Sphingomonadales</taxon>
        <taxon>Sphingomonadaceae</taxon>
        <taxon>Sphingomonas</taxon>
    </lineage>
</organism>
<dbReference type="InterPro" id="IPR052168">
    <property type="entry name" value="Cytochrome_b561_oxidase"/>
</dbReference>
<keyword evidence="4" id="KW-1003">Cell membrane</keyword>
<evidence type="ECO:0000256" key="12">
    <source>
        <dbReference type="ARBA" id="ARBA00037975"/>
    </source>
</evidence>
<dbReference type="AlphaFoldDB" id="A0A285R217"/>
<feature type="transmembrane region" description="Helical" evidence="13">
    <location>
        <begin position="17"/>
        <end position="36"/>
    </location>
</feature>
<evidence type="ECO:0000256" key="7">
    <source>
        <dbReference type="ARBA" id="ARBA00022723"/>
    </source>
</evidence>
<gene>
    <name evidence="15" type="ORF">SAMN06297144_3301</name>
</gene>
<evidence type="ECO:0000256" key="2">
    <source>
        <dbReference type="ARBA" id="ARBA00004651"/>
    </source>
</evidence>
<evidence type="ECO:0000313" key="15">
    <source>
        <dbReference type="EMBL" id="SOB88156.1"/>
    </source>
</evidence>
<dbReference type="InterPro" id="IPR016174">
    <property type="entry name" value="Di-haem_cyt_TM"/>
</dbReference>
<feature type="transmembrane region" description="Helical" evidence="13">
    <location>
        <begin position="146"/>
        <end position="163"/>
    </location>
</feature>
<dbReference type="GO" id="GO:0005886">
    <property type="term" value="C:plasma membrane"/>
    <property type="evidence" value="ECO:0007669"/>
    <property type="project" value="UniProtKB-SubCell"/>
</dbReference>
<evidence type="ECO:0000256" key="8">
    <source>
        <dbReference type="ARBA" id="ARBA00022982"/>
    </source>
</evidence>
<evidence type="ECO:0000256" key="11">
    <source>
        <dbReference type="ARBA" id="ARBA00023136"/>
    </source>
</evidence>
<protein>
    <submittedName>
        <fullName evidence="15">Cytochrome b561</fullName>
    </submittedName>
</protein>
<reference evidence="15 16" key="1">
    <citation type="submission" date="2017-07" db="EMBL/GenBank/DDBJ databases">
        <authorList>
            <person name="Sun Z.S."/>
            <person name="Albrecht U."/>
            <person name="Echele G."/>
            <person name="Lee C.C."/>
        </authorList>
    </citation>
    <scope>NUCLEOTIDE SEQUENCE [LARGE SCALE GENOMIC DNA]</scope>
    <source>
        <strain evidence="15 16">CGMCC 1.12672</strain>
    </source>
</reference>
<evidence type="ECO:0000256" key="5">
    <source>
        <dbReference type="ARBA" id="ARBA00022617"/>
    </source>
</evidence>
<keyword evidence="3" id="KW-0813">Transport</keyword>
<feature type="transmembrane region" description="Helical" evidence="13">
    <location>
        <begin position="48"/>
        <end position="70"/>
    </location>
</feature>
<feature type="transmembrane region" description="Helical" evidence="13">
    <location>
        <begin position="90"/>
        <end position="110"/>
    </location>
</feature>
<dbReference type="OrthoDB" id="1247465at2"/>
<sequence length="187" mass="20765">MVADAGRTGHRYTRGAIAFHWTIAAAILFNLWLGLFHESLPGNWRVMPVHKALGITVLVLSLARLGWRLAHRPPPFPPALPRWERTLAKTAHWTLYALMIGVPLSGWLMVSGAAVRRPLDWFGLFPLPFLPVGPSVGGAAHEAHELLGYATAALLLVHILAALRHHLILRDDTLVRILPRLRTSQPH</sequence>
<evidence type="ECO:0000256" key="13">
    <source>
        <dbReference type="SAM" id="Phobius"/>
    </source>
</evidence>
<dbReference type="PANTHER" id="PTHR30529:SF7">
    <property type="entry name" value="CYTOCHROME B561 BACTERIAL_NI-HYDROGENASE DOMAIN-CONTAINING PROTEIN"/>
    <property type="match status" value="1"/>
</dbReference>
<dbReference type="EMBL" id="OBMI01000003">
    <property type="protein sequence ID" value="SOB88156.1"/>
    <property type="molecule type" value="Genomic_DNA"/>
</dbReference>
<dbReference type="Proteomes" id="UP000219494">
    <property type="component" value="Unassembled WGS sequence"/>
</dbReference>
<comment type="cofactor">
    <cofactor evidence="1">
        <name>heme b</name>
        <dbReference type="ChEBI" id="CHEBI:60344"/>
    </cofactor>
</comment>
<dbReference type="InterPro" id="IPR011577">
    <property type="entry name" value="Cyt_b561_bac/Ni-Hgenase"/>
</dbReference>
<dbReference type="PANTHER" id="PTHR30529">
    <property type="entry name" value="CYTOCHROME B561"/>
    <property type="match status" value="1"/>
</dbReference>
<proteinExistence type="inferred from homology"/>
<evidence type="ECO:0000256" key="6">
    <source>
        <dbReference type="ARBA" id="ARBA00022692"/>
    </source>
</evidence>
<dbReference type="GO" id="GO:0020037">
    <property type="term" value="F:heme binding"/>
    <property type="evidence" value="ECO:0007669"/>
    <property type="project" value="TreeGrafter"/>
</dbReference>
<name>A0A285R217_9SPHN</name>
<accession>A0A285R217</accession>
<keyword evidence="5" id="KW-0349">Heme</keyword>
<keyword evidence="7" id="KW-0479">Metal-binding</keyword>
<evidence type="ECO:0000256" key="1">
    <source>
        <dbReference type="ARBA" id="ARBA00001970"/>
    </source>
</evidence>
<keyword evidence="16" id="KW-1185">Reference proteome</keyword>
<evidence type="ECO:0000256" key="9">
    <source>
        <dbReference type="ARBA" id="ARBA00022989"/>
    </source>
</evidence>
<comment type="similarity">
    <text evidence="12">Belongs to the cytochrome b561 family.</text>
</comment>
<comment type="subcellular location">
    <subcellularLocation>
        <location evidence="2">Cell membrane</location>
        <topology evidence="2">Multi-pass membrane protein</topology>
    </subcellularLocation>
</comment>
<dbReference type="GO" id="GO:0046872">
    <property type="term" value="F:metal ion binding"/>
    <property type="evidence" value="ECO:0007669"/>
    <property type="project" value="UniProtKB-KW"/>
</dbReference>
<feature type="domain" description="Cytochrome b561 bacterial/Ni-hydrogenase" evidence="14">
    <location>
        <begin position="11"/>
        <end position="179"/>
    </location>
</feature>
<dbReference type="RefSeq" id="WP_097065138.1">
    <property type="nucleotide sequence ID" value="NZ_OBMI01000003.1"/>
</dbReference>
<keyword evidence="10" id="KW-0408">Iron</keyword>
<keyword evidence="8" id="KW-0249">Electron transport</keyword>
<evidence type="ECO:0000259" key="14">
    <source>
        <dbReference type="Pfam" id="PF01292"/>
    </source>
</evidence>
<evidence type="ECO:0000256" key="3">
    <source>
        <dbReference type="ARBA" id="ARBA00022448"/>
    </source>
</evidence>
<dbReference type="SUPFAM" id="SSF81342">
    <property type="entry name" value="Transmembrane di-heme cytochromes"/>
    <property type="match status" value="1"/>
</dbReference>
<dbReference type="GO" id="GO:0009055">
    <property type="term" value="F:electron transfer activity"/>
    <property type="evidence" value="ECO:0007669"/>
    <property type="project" value="InterPro"/>
</dbReference>
<keyword evidence="6 13" id="KW-0812">Transmembrane</keyword>
<evidence type="ECO:0000256" key="10">
    <source>
        <dbReference type="ARBA" id="ARBA00023004"/>
    </source>
</evidence>
<dbReference type="Pfam" id="PF01292">
    <property type="entry name" value="Ni_hydr_CYTB"/>
    <property type="match status" value="1"/>
</dbReference>